<reference evidence="2" key="3">
    <citation type="submission" date="2023-05" db="EMBL/GenBank/DDBJ databases">
        <authorList>
            <person name="Smith C.H."/>
        </authorList>
    </citation>
    <scope>NUCLEOTIDE SEQUENCE</scope>
    <source>
        <strain evidence="2">CHS0354</strain>
        <tissue evidence="2">Mantle</tissue>
    </source>
</reference>
<accession>A0AAE0SXJ2</accession>
<sequence length="188" mass="21360">MDELSAVPKSILQGRDFEDYQAIIPSACKANRDAMNLSSNMSPGIISTFQAQRKCYQGQRPQTKFDSCSKSSQVDLNKHPPPYERAPDPELTRRQRQPPLEKAFCDRFPTLRHLSNSNACANEVGLRKLKTLIFFFCPQEKSWYGLLGSPPLLEQQANGSQLVDCRIVSRDLRIHIASQRVLLLCQCY</sequence>
<evidence type="ECO:0000313" key="3">
    <source>
        <dbReference type="Proteomes" id="UP001195483"/>
    </source>
</evidence>
<evidence type="ECO:0000256" key="1">
    <source>
        <dbReference type="SAM" id="MobiDB-lite"/>
    </source>
</evidence>
<feature type="region of interest" description="Disordered" evidence="1">
    <location>
        <begin position="60"/>
        <end position="96"/>
    </location>
</feature>
<feature type="compositionally biased region" description="Basic and acidic residues" evidence="1">
    <location>
        <begin position="76"/>
        <end position="93"/>
    </location>
</feature>
<name>A0AAE0SXJ2_9BIVA</name>
<reference evidence="2" key="2">
    <citation type="journal article" date="2021" name="Genome Biol. Evol.">
        <title>Developing a high-quality reference genome for a parasitic bivalve with doubly uniparental inheritance (Bivalvia: Unionida).</title>
        <authorList>
            <person name="Smith C.H."/>
        </authorList>
    </citation>
    <scope>NUCLEOTIDE SEQUENCE</scope>
    <source>
        <strain evidence="2">CHS0354</strain>
        <tissue evidence="2">Mantle</tissue>
    </source>
</reference>
<reference evidence="2" key="1">
    <citation type="journal article" date="2021" name="Genome Biol. Evol.">
        <title>A High-Quality Reference Genome for a Parasitic Bivalve with Doubly Uniparental Inheritance (Bivalvia: Unionida).</title>
        <authorList>
            <person name="Smith C.H."/>
        </authorList>
    </citation>
    <scope>NUCLEOTIDE SEQUENCE</scope>
    <source>
        <strain evidence="2">CHS0354</strain>
    </source>
</reference>
<protein>
    <submittedName>
        <fullName evidence="2">Uncharacterized protein</fullName>
    </submittedName>
</protein>
<dbReference type="AlphaFoldDB" id="A0AAE0SXJ2"/>
<gene>
    <name evidence="2" type="ORF">CHS0354_037205</name>
</gene>
<dbReference type="Proteomes" id="UP001195483">
    <property type="component" value="Unassembled WGS sequence"/>
</dbReference>
<dbReference type="EMBL" id="JAEAOA010002176">
    <property type="protein sequence ID" value="KAK3599733.1"/>
    <property type="molecule type" value="Genomic_DNA"/>
</dbReference>
<feature type="compositionally biased region" description="Polar residues" evidence="1">
    <location>
        <begin position="60"/>
        <end position="75"/>
    </location>
</feature>
<keyword evidence="3" id="KW-1185">Reference proteome</keyword>
<comment type="caution">
    <text evidence="2">The sequence shown here is derived from an EMBL/GenBank/DDBJ whole genome shotgun (WGS) entry which is preliminary data.</text>
</comment>
<evidence type="ECO:0000313" key="2">
    <source>
        <dbReference type="EMBL" id="KAK3599733.1"/>
    </source>
</evidence>
<proteinExistence type="predicted"/>
<organism evidence="2 3">
    <name type="scientific">Potamilus streckersoni</name>
    <dbReference type="NCBI Taxonomy" id="2493646"/>
    <lineage>
        <taxon>Eukaryota</taxon>
        <taxon>Metazoa</taxon>
        <taxon>Spiralia</taxon>
        <taxon>Lophotrochozoa</taxon>
        <taxon>Mollusca</taxon>
        <taxon>Bivalvia</taxon>
        <taxon>Autobranchia</taxon>
        <taxon>Heteroconchia</taxon>
        <taxon>Palaeoheterodonta</taxon>
        <taxon>Unionida</taxon>
        <taxon>Unionoidea</taxon>
        <taxon>Unionidae</taxon>
        <taxon>Ambleminae</taxon>
        <taxon>Lampsilini</taxon>
        <taxon>Potamilus</taxon>
    </lineage>
</organism>